<feature type="region of interest" description="Disordered" evidence="5">
    <location>
        <begin position="187"/>
        <end position="213"/>
    </location>
</feature>
<feature type="domain" description="Retrovirus-related Pol polyprotein from transposon TNT 1-94-like beta-barrel" evidence="7">
    <location>
        <begin position="255"/>
        <end position="298"/>
    </location>
</feature>
<evidence type="ECO:0000256" key="2">
    <source>
        <dbReference type="ARBA" id="ARBA00022723"/>
    </source>
</evidence>
<evidence type="ECO:0000256" key="5">
    <source>
        <dbReference type="SAM" id="MobiDB-lite"/>
    </source>
</evidence>
<evidence type="ECO:0000256" key="1">
    <source>
        <dbReference type="ARBA" id="ARBA00022670"/>
    </source>
</evidence>
<accession>A0A438FHL1</accession>
<organism evidence="8 9">
    <name type="scientific">Vitis vinifera</name>
    <name type="common">Grape</name>
    <dbReference type="NCBI Taxonomy" id="29760"/>
    <lineage>
        <taxon>Eukaryota</taxon>
        <taxon>Viridiplantae</taxon>
        <taxon>Streptophyta</taxon>
        <taxon>Embryophyta</taxon>
        <taxon>Tracheophyta</taxon>
        <taxon>Spermatophyta</taxon>
        <taxon>Magnoliopsida</taxon>
        <taxon>eudicotyledons</taxon>
        <taxon>Gunneridae</taxon>
        <taxon>Pentapetalae</taxon>
        <taxon>rosids</taxon>
        <taxon>Vitales</taxon>
        <taxon>Vitaceae</taxon>
        <taxon>Viteae</taxon>
        <taxon>Vitis</taxon>
    </lineage>
</organism>
<evidence type="ECO:0000259" key="7">
    <source>
        <dbReference type="Pfam" id="PF22936"/>
    </source>
</evidence>
<dbReference type="InterPro" id="IPR043502">
    <property type="entry name" value="DNA/RNA_pol_sf"/>
</dbReference>
<dbReference type="Pfam" id="PF07727">
    <property type="entry name" value="RVT_2"/>
    <property type="match status" value="1"/>
</dbReference>
<dbReference type="InterPro" id="IPR013103">
    <property type="entry name" value="RVT_2"/>
</dbReference>
<dbReference type="Proteomes" id="UP000288805">
    <property type="component" value="Unassembled WGS sequence"/>
</dbReference>
<evidence type="ECO:0000313" key="8">
    <source>
        <dbReference type="EMBL" id="RVW59479.1"/>
    </source>
</evidence>
<dbReference type="SUPFAM" id="SSF56672">
    <property type="entry name" value="DNA/RNA polymerases"/>
    <property type="match status" value="1"/>
</dbReference>
<evidence type="ECO:0000256" key="4">
    <source>
        <dbReference type="ARBA" id="ARBA00022801"/>
    </source>
</evidence>
<dbReference type="GO" id="GO:0004190">
    <property type="term" value="F:aspartic-type endopeptidase activity"/>
    <property type="evidence" value="ECO:0007669"/>
    <property type="project" value="UniProtKB-KW"/>
</dbReference>
<dbReference type="InterPro" id="IPR012337">
    <property type="entry name" value="RNaseH-like_sf"/>
</dbReference>
<name>A0A438FHL1_VITVI</name>
<evidence type="ECO:0000313" key="9">
    <source>
        <dbReference type="Proteomes" id="UP000288805"/>
    </source>
</evidence>
<dbReference type="SUPFAM" id="SSF53098">
    <property type="entry name" value="Ribonuclease H-like"/>
    <property type="match status" value="1"/>
</dbReference>
<dbReference type="InterPro" id="IPR054722">
    <property type="entry name" value="PolX-like_BBD"/>
</dbReference>
<protein>
    <submittedName>
        <fullName evidence="8">Retrovirus-related Pol polyprotein from transposon RE2</fullName>
    </submittedName>
</protein>
<dbReference type="Pfam" id="PF22936">
    <property type="entry name" value="Pol_BBD"/>
    <property type="match status" value="1"/>
</dbReference>
<reference evidence="8 9" key="1">
    <citation type="journal article" date="2018" name="PLoS Genet.">
        <title>Population sequencing reveals clonal diversity and ancestral inbreeding in the grapevine cultivar Chardonnay.</title>
        <authorList>
            <person name="Roach M.J."/>
            <person name="Johnson D.L."/>
            <person name="Bohlmann J."/>
            <person name="van Vuuren H.J."/>
            <person name="Jones S.J."/>
            <person name="Pretorius I.S."/>
            <person name="Schmidt S.A."/>
            <person name="Borneman A.R."/>
        </authorList>
    </citation>
    <scope>NUCLEOTIDE SEQUENCE [LARGE SCALE GENOMIC DNA]</scope>
    <source>
        <strain evidence="9">cv. Chardonnay</strain>
        <tissue evidence="8">Leaf</tissue>
    </source>
</reference>
<feature type="domain" description="Reverse transcriptase Ty1/copia-type" evidence="6">
    <location>
        <begin position="499"/>
        <end position="619"/>
    </location>
</feature>
<keyword evidence="1" id="KW-0645">Protease</keyword>
<dbReference type="PANTHER" id="PTHR42648:SF22">
    <property type="entry name" value="REVERSE TRANSCRIPTASE TY1_COPIA-TYPE DOMAIN-CONTAINING PROTEIN"/>
    <property type="match status" value="1"/>
</dbReference>
<keyword evidence="4" id="KW-0378">Hydrolase</keyword>
<dbReference type="InterPro" id="IPR039537">
    <property type="entry name" value="Retrotran_Ty1/copia-like"/>
</dbReference>
<dbReference type="EMBL" id="QGNW01000890">
    <property type="protein sequence ID" value="RVW59479.1"/>
    <property type="molecule type" value="Genomic_DNA"/>
</dbReference>
<dbReference type="PANTHER" id="PTHR42648">
    <property type="entry name" value="TRANSPOSASE, PUTATIVE-RELATED"/>
    <property type="match status" value="1"/>
</dbReference>
<sequence>MITSEKLVGSENYLSWSASVELWFMGQGYEDHLVTQEADIPEVDRVQWRKIDAQLCSVLWQSVDPKILLHLRAYKTCFKFWNQAKGLYTNDIQRLYKVASSIVNVRQQDMDLSTYIGQIASLKEEFLTVMHLTTNVGDQRTQIDKFFMVLTLIGLRPDLETIRDQILGSSLFHPWMMLVTELHGRPPRTAHVAQSSDPQPPQPPNSSTSQGISLTDSEYDDYLRYQATKSASVTSVAQTGNASACLTHTSSLGPWILDSGASDHISGNKDLFSSITTTSALPTVTLANGSQTMAKGIGLAHPLLLYLSLLSFILLSDRSTGKTIGIGLPGHPSLSKFQKMVPRFSSLSSLTCESCQLGKHTRVSFPKRLNNRAKSPFELVHTDVWGPLTMPGIFFCTIYFIYVPTWDLHQSSCAHTPQQNGVAERKIDILLRQLVLSFSIVYHRRHRVVVPSSLAEVPADSLPIPSLLLPQLCLLLLTYPLLFGKRQAMVDEMAALHSNGTWDLVVLPSGKSTIGYRWVYIVKVGPDGQVNRLKARLVAKGYTQVYGSDYGDTFFPVAKIASIHLLLSMAAMRYWPLYQLDIKNVFLHGDLAKEVYMEQLPGFVAQGESGLVCRLPFSIWLETISSSMV</sequence>
<keyword evidence="3" id="KW-0064">Aspartyl protease</keyword>
<comment type="caution">
    <text evidence="8">The sequence shown here is derived from an EMBL/GenBank/DDBJ whole genome shotgun (WGS) entry which is preliminary data.</text>
</comment>
<proteinExistence type="predicted"/>
<evidence type="ECO:0000259" key="6">
    <source>
        <dbReference type="Pfam" id="PF07727"/>
    </source>
</evidence>
<evidence type="ECO:0000256" key="3">
    <source>
        <dbReference type="ARBA" id="ARBA00022750"/>
    </source>
</evidence>
<gene>
    <name evidence="8" type="primary">RE2_229</name>
    <name evidence="8" type="ORF">CK203_104154</name>
</gene>
<dbReference type="AlphaFoldDB" id="A0A438FHL1"/>
<keyword evidence="2" id="KW-0479">Metal-binding</keyword>
<dbReference type="GO" id="GO:0006508">
    <property type="term" value="P:proteolysis"/>
    <property type="evidence" value="ECO:0007669"/>
    <property type="project" value="UniProtKB-KW"/>
</dbReference>
<dbReference type="GO" id="GO:0046872">
    <property type="term" value="F:metal ion binding"/>
    <property type="evidence" value="ECO:0007669"/>
    <property type="project" value="UniProtKB-KW"/>
</dbReference>